<keyword evidence="3" id="KW-0238">DNA-binding</keyword>
<evidence type="ECO:0000259" key="5">
    <source>
        <dbReference type="PROSITE" id="PS50931"/>
    </source>
</evidence>
<name>A0A1L8CTL1_9THEO</name>
<feature type="domain" description="HTH lysR-type" evidence="5">
    <location>
        <begin position="1"/>
        <end position="58"/>
    </location>
</feature>
<proteinExistence type="inferred from homology"/>
<dbReference type="Gene3D" id="3.40.190.290">
    <property type="match status" value="1"/>
</dbReference>
<dbReference type="AlphaFoldDB" id="A0A1L8CTL1"/>
<dbReference type="CDD" id="cd05466">
    <property type="entry name" value="PBP2_LTTR_substrate"/>
    <property type="match status" value="1"/>
</dbReference>
<protein>
    <submittedName>
        <fullName evidence="6">LysR family transcriptional regulator</fullName>
    </submittedName>
</protein>
<dbReference type="PANTHER" id="PTHR30419">
    <property type="entry name" value="HTH-TYPE TRANSCRIPTIONAL REGULATOR YBHD"/>
    <property type="match status" value="1"/>
</dbReference>
<dbReference type="FunFam" id="1.10.10.10:FF:000001">
    <property type="entry name" value="LysR family transcriptional regulator"/>
    <property type="match status" value="1"/>
</dbReference>
<evidence type="ECO:0000313" key="7">
    <source>
        <dbReference type="Proteomes" id="UP000187485"/>
    </source>
</evidence>
<dbReference type="InterPro" id="IPR036388">
    <property type="entry name" value="WH-like_DNA-bd_sf"/>
</dbReference>
<dbReference type="PROSITE" id="PS50931">
    <property type="entry name" value="HTH_LYSR"/>
    <property type="match status" value="1"/>
</dbReference>
<evidence type="ECO:0000313" key="6">
    <source>
        <dbReference type="EMBL" id="GAV22270.1"/>
    </source>
</evidence>
<dbReference type="InterPro" id="IPR036390">
    <property type="entry name" value="WH_DNA-bd_sf"/>
</dbReference>
<dbReference type="Gene3D" id="1.10.10.10">
    <property type="entry name" value="Winged helix-like DNA-binding domain superfamily/Winged helix DNA-binding domain"/>
    <property type="match status" value="1"/>
</dbReference>
<evidence type="ECO:0000256" key="2">
    <source>
        <dbReference type="ARBA" id="ARBA00023015"/>
    </source>
</evidence>
<comment type="similarity">
    <text evidence="1">Belongs to the LysR transcriptional regulatory family.</text>
</comment>
<dbReference type="Pfam" id="PF00126">
    <property type="entry name" value="HTH_1"/>
    <property type="match status" value="1"/>
</dbReference>
<gene>
    <name evidence="6" type="ORF">cpu_07800</name>
</gene>
<dbReference type="PANTHER" id="PTHR30419:SF30">
    <property type="entry name" value="LYSR FAMILY TRANSCRIPTIONAL REGULATOR"/>
    <property type="match status" value="1"/>
</dbReference>
<dbReference type="PRINTS" id="PR00039">
    <property type="entry name" value="HTHLYSR"/>
</dbReference>
<sequence length="306" mass="35066">MELRQLEYFYAVSKLNSFTRAAEQLHVAQPSITIAINSLEQELEVQLLDRSKRRVVLTDEGKLFLQHVEKILKDVKKAQSEVEDLKNYKKGIIKLGIPPMIGAYLFPKIFKGFKNAYPNLKLQVREEGSWSMVSLLENGELDLGLIILPEQSENLSMLPITKDQIILCVSENHRFSQEKRISLRQLEDEQFILLKEDSYTRHKIIALCNYYGFSPNILLSSCQIETIKELVSNGLGITFLMNGITKKWDKIVSIPLEEPMNITIGLAWQKDRCLSRAAQAFIGFVKSYIKSKEFAENLNLKTQALP</sequence>
<dbReference type="GO" id="GO:0003677">
    <property type="term" value="F:DNA binding"/>
    <property type="evidence" value="ECO:0007669"/>
    <property type="project" value="UniProtKB-KW"/>
</dbReference>
<dbReference type="InterPro" id="IPR050950">
    <property type="entry name" value="HTH-type_LysR_regulators"/>
</dbReference>
<keyword evidence="4" id="KW-0804">Transcription</keyword>
<organism evidence="6 7">
    <name type="scientific">Carboxydothermus pertinax</name>
    <dbReference type="NCBI Taxonomy" id="870242"/>
    <lineage>
        <taxon>Bacteria</taxon>
        <taxon>Bacillati</taxon>
        <taxon>Bacillota</taxon>
        <taxon>Clostridia</taxon>
        <taxon>Thermoanaerobacterales</taxon>
        <taxon>Thermoanaerobacteraceae</taxon>
        <taxon>Carboxydothermus</taxon>
    </lineage>
</organism>
<dbReference type="GO" id="GO:0003700">
    <property type="term" value="F:DNA-binding transcription factor activity"/>
    <property type="evidence" value="ECO:0007669"/>
    <property type="project" value="InterPro"/>
</dbReference>
<dbReference type="InterPro" id="IPR000847">
    <property type="entry name" value="LysR_HTH_N"/>
</dbReference>
<dbReference type="InterPro" id="IPR005119">
    <property type="entry name" value="LysR_subst-bd"/>
</dbReference>
<accession>A0A1L8CTL1</accession>
<dbReference type="RefSeq" id="WP_075858756.1">
    <property type="nucleotide sequence ID" value="NZ_BDJK01000010.1"/>
</dbReference>
<reference evidence="7" key="1">
    <citation type="submission" date="2016-12" db="EMBL/GenBank/DDBJ databases">
        <title>Draft Genome Sequences od Carboxydothermus pertinax and islandicus, Hydrogenogenic Carboxydotrophic Bacteria.</title>
        <authorList>
            <person name="Fukuyama Y."/>
            <person name="Ohmae K."/>
            <person name="Yoneda Y."/>
            <person name="Yoshida T."/>
            <person name="Sako Y."/>
        </authorList>
    </citation>
    <scope>NUCLEOTIDE SEQUENCE [LARGE SCALE GENOMIC DNA]</scope>
    <source>
        <strain evidence="7">Ug1</strain>
    </source>
</reference>
<dbReference type="GO" id="GO:0005829">
    <property type="term" value="C:cytosol"/>
    <property type="evidence" value="ECO:0007669"/>
    <property type="project" value="TreeGrafter"/>
</dbReference>
<dbReference type="SUPFAM" id="SSF46785">
    <property type="entry name" value="Winged helix' DNA-binding domain"/>
    <property type="match status" value="1"/>
</dbReference>
<comment type="caution">
    <text evidence="6">The sequence shown here is derived from an EMBL/GenBank/DDBJ whole genome shotgun (WGS) entry which is preliminary data.</text>
</comment>
<keyword evidence="2" id="KW-0805">Transcription regulation</keyword>
<dbReference type="Proteomes" id="UP000187485">
    <property type="component" value="Unassembled WGS sequence"/>
</dbReference>
<dbReference type="EMBL" id="BDJK01000010">
    <property type="protein sequence ID" value="GAV22270.1"/>
    <property type="molecule type" value="Genomic_DNA"/>
</dbReference>
<evidence type="ECO:0000256" key="1">
    <source>
        <dbReference type="ARBA" id="ARBA00009437"/>
    </source>
</evidence>
<dbReference type="SUPFAM" id="SSF53850">
    <property type="entry name" value="Periplasmic binding protein-like II"/>
    <property type="match status" value="1"/>
</dbReference>
<dbReference type="OrthoDB" id="119203at2"/>
<dbReference type="Pfam" id="PF03466">
    <property type="entry name" value="LysR_substrate"/>
    <property type="match status" value="1"/>
</dbReference>
<dbReference type="STRING" id="870242.cpu_07800"/>
<evidence type="ECO:0000256" key="4">
    <source>
        <dbReference type="ARBA" id="ARBA00023163"/>
    </source>
</evidence>
<keyword evidence="7" id="KW-1185">Reference proteome</keyword>
<evidence type="ECO:0000256" key="3">
    <source>
        <dbReference type="ARBA" id="ARBA00023125"/>
    </source>
</evidence>